<accession>A0A974SQV7</accession>
<reference evidence="2" key="1">
    <citation type="submission" date="2020-11" db="EMBL/GenBank/DDBJ databases">
        <title>Azospira restricta DSM 18626 genome sequence.</title>
        <authorList>
            <person name="Moe W.M."/>
        </authorList>
    </citation>
    <scope>NUCLEOTIDE SEQUENCE</scope>
    <source>
        <strain evidence="2">DSM 18626</strain>
    </source>
</reference>
<keyword evidence="3" id="KW-1185">Reference proteome</keyword>
<dbReference type="Pfam" id="PF00550">
    <property type="entry name" value="PP-binding"/>
    <property type="match status" value="1"/>
</dbReference>
<dbReference type="Gene3D" id="1.10.1200.10">
    <property type="entry name" value="ACP-like"/>
    <property type="match status" value="1"/>
</dbReference>
<sequence length="93" mass="10130">MTQAPTPDFDALQKEIAEIIVSALNLEMTPDEIEADAPLFGDGLGLDSIDILEVALVVSKRYGFQLKADNEDNVKIFTSLRTLAAHVAAQRTK</sequence>
<dbReference type="SUPFAM" id="SSF47336">
    <property type="entry name" value="ACP-like"/>
    <property type="match status" value="1"/>
</dbReference>
<dbReference type="InterPro" id="IPR036736">
    <property type="entry name" value="ACP-like_sf"/>
</dbReference>
<dbReference type="NCBIfam" id="NF006617">
    <property type="entry name" value="PRK09184.1"/>
    <property type="match status" value="1"/>
</dbReference>
<evidence type="ECO:0000313" key="2">
    <source>
        <dbReference type="EMBL" id="QRJ64757.1"/>
    </source>
</evidence>
<dbReference type="KEGG" id="ares:IWH25_05250"/>
<proteinExistence type="predicted"/>
<organism evidence="2 3">
    <name type="scientific">Azospira restricta</name>
    <dbReference type="NCBI Taxonomy" id="404405"/>
    <lineage>
        <taxon>Bacteria</taxon>
        <taxon>Pseudomonadati</taxon>
        <taxon>Pseudomonadota</taxon>
        <taxon>Betaproteobacteria</taxon>
        <taxon>Rhodocyclales</taxon>
        <taxon>Rhodocyclaceae</taxon>
        <taxon>Azospira</taxon>
    </lineage>
</organism>
<dbReference type="AlphaFoldDB" id="A0A974SQV7"/>
<dbReference type="RefSeq" id="WP_203388284.1">
    <property type="nucleotide sequence ID" value="NZ_CP064781.1"/>
</dbReference>
<dbReference type="PROSITE" id="PS50075">
    <property type="entry name" value="CARRIER"/>
    <property type="match status" value="1"/>
</dbReference>
<dbReference type="Proteomes" id="UP000663444">
    <property type="component" value="Chromosome"/>
</dbReference>
<dbReference type="InterPro" id="IPR009081">
    <property type="entry name" value="PP-bd_ACP"/>
</dbReference>
<gene>
    <name evidence="2" type="ORF">IWH25_05250</name>
</gene>
<dbReference type="EMBL" id="CP064781">
    <property type="protein sequence ID" value="QRJ64757.1"/>
    <property type="molecule type" value="Genomic_DNA"/>
</dbReference>
<evidence type="ECO:0000259" key="1">
    <source>
        <dbReference type="PROSITE" id="PS50075"/>
    </source>
</evidence>
<evidence type="ECO:0000313" key="3">
    <source>
        <dbReference type="Proteomes" id="UP000663444"/>
    </source>
</evidence>
<protein>
    <submittedName>
        <fullName evidence="2">Acyl carrier protein</fullName>
    </submittedName>
</protein>
<feature type="domain" description="Carrier" evidence="1">
    <location>
        <begin position="7"/>
        <end position="93"/>
    </location>
</feature>
<name>A0A974SQV7_9RHOO</name>